<gene>
    <name evidence="2" type="ORF">C1SCF055_LOCUS21905</name>
</gene>
<organism evidence="2">
    <name type="scientific">Cladocopium goreaui</name>
    <dbReference type="NCBI Taxonomy" id="2562237"/>
    <lineage>
        <taxon>Eukaryota</taxon>
        <taxon>Sar</taxon>
        <taxon>Alveolata</taxon>
        <taxon>Dinophyceae</taxon>
        <taxon>Suessiales</taxon>
        <taxon>Symbiodiniaceae</taxon>
        <taxon>Cladocopium</taxon>
    </lineage>
</organism>
<reference evidence="3 4" key="2">
    <citation type="submission" date="2024-05" db="EMBL/GenBank/DDBJ databases">
        <authorList>
            <person name="Chen Y."/>
            <person name="Shah S."/>
            <person name="Dougan E. K."/>
            <person name="Thang M."/>
            <person name="Chan C."/>
        </authorList>
    </citation>
    <scope>NUCLEOTIDE SEQUENCE [LARGE SCALE GENOMIC DNA]</scope>
</reference>
<feature type="region of interest" description="Disordered" evidence="1">
    <location>
        <begin position="1"/>
        <end position="34"/>
    </location>
</feature>
<feature type="compositionally biased region" description="Polar residues" evidence="1">
    <location>
        <begin position="450"/>
        <end position="459"/>
    </location>
</feature>
<protein>
    <recommendedName>
        <fullName evidence="5">EF-hand domain-containing protein</fullName>
    </recommendedName>
</protein>
<dbReference type="AlphaFoldDB" id="A0A9P1CPY8"/>
<dbReference type="EMBL" id="CAMXCT010002058">
    <property type="protein sequence ID" value="CAI3995326.1"/>
    <property type="molecule type" value="Genomic_DNA"/>
</dbReference>
<keyword evidence="4" id="KW-1185">Reference proteome</keyword>
<sequence length="597" mass="67726">MTQAESSEKRSIRLQSLSGGNSSGREPGSPVESLGDKRKEAFFKVQAAKAAQLQRQQEIRVGEEWSEHLKLPANRTPEAMMNFWEEVKIRLLKRFGSLHMAVGGEHSVSFIQFCEILRVIHFPLHQSTCRHIFGQVCGGHREMPVDAFKALLMERTIHSMRFVLEGWNGKQARVRSHIRTFIRRLAEVDERQEEQAVDRFQRKLTASFIRNFWQLLLRKSSSREDVVITQTSLVQALLDPEANCIFQDHEMIYMLRIFEHMMKFRNSLCQTRGENGQSGQNGQSGVPVPGLPMSGYITGLTLVSMIPTKSEKLELIFEAFDLDADHCLLYKQIFELCHCVSVLKVMVEESARGSPDEHFQAELSQQEGQRSYECIRWHLQRRGVPGDIVSFPELRAAWETQPSLQSLLPGWVQIRWAAQALPGEDFSAVFASTFEGKSRQSHTKSRSRRSIQTAPTTGPSREDEWCVSEASRLPGPQGNAAIFKSVLTAKFSKSLRDLGNRRLVELTRDFEVRRRSISRGLTMTDSLPTLKDVKEVSTKDAEAPIFCTIAFISEFRQAGFKLFGSSVGIRCLEKECAKELKSHEFKGISGGTVETVR</sequence>
<evidence type="ECO:0000313" key="4">
    <source>
        <dbReference type="Proteomes" id="UP001152797"/>
    </source>
</evidence>
<dbReference type="EMBL" id="CAMXCT030002058">
    <property type="protein sequence ID" value="CAL4782638.1"/>
    <property type="molecule type" value="Genomic_DNA"/>
</dbReference>
<feature type="compositionally biased region" description="Basic residues" evidence="1">
    <location>
        <begin position="439"/>
        <end position="449"/>
    </location>
</feature>
<accession>A0A9P1CPY8</accession>
<evidence type="ECO:0008006" key="5">
    <source>
        <dbReference type="Google" id="ProtNLM"/>
    </source>
</evidence>
<comment type="caution">
    <text evidence="2">The sequence shown here is derived from an EMBL/GenBank/DDBJ whole genome shotgun (WGS) entry which is preliminary data.</text>
</comment>
<evidence type="ECO:0000313" key="3">
    <source>
        <dbReference type="EMBL" id="CAL4782638.1"/>
    </source>
</evidence>
<dbReference type="OrthoDB" id="445820at2759"/>
<evidence type="ECO:0000256" key="1">
    <source>
        <dbReference type="SAM" id="MobiDB-lite"/>
    </source>
</evidence>
<feature type="region of interest" description="Disordered" evidence="1">
    <location>
        <begin position="437"/>
        <end position="466"/>
    </location>
</feature>
<dbReference type="Proteomes" id="UP001152797">
    <property type="component" value="Unassembled WGS sequence"/>
</dbReference>
<dbReference type="EMBL" id="CAMXCT020002058">
    <property type="protein sequence ID" value="CAL1148701.1"/>
    <property type="molecule type" value="Genomic_DNA"/>
</dbReference>
<feature type="compositionally biased region" description="Basic and acidic residues" evidence="1">
    <location>
        <begin position="1"/>
        <end position="11"/>
    </location>
</feature>
<reference evidence="2" key="1">
    <citation type="submission" date="2022-10" db="EMBL/GenBank/DDBJ databases">
        <authorList>
            <person name="Chen Y."/>
            <person name="Dougan E. K."/>
            <person name="Chan C."/>
            <person name="Rhodes N."/>
            <person name="Thang M."/>
        </authorList>
    </citation>
    <scope>NUCLEOTIDE SEQUENCE</scope>
</reference>
<proteinExistence type="predicted"/>
<name>A0A9P1CPY8_9DINO</name>
<evidence type="ECO:0000313" key="2">
    <source>
        <dbReference type="EMBL" id="CAI3995326.1"/>
    </source>
</evidence>
<feature type="compositionally biased region" description="Polar residues" evidence="1">
    <location>
        <begin position="13"/>
        <end position="24"/>
    </location>
</feature>